<sequence length="190" mass="20929">MARTWLVRLSMVLACFSLLSCKVEPVSRLSGQLEPFYGKYTGTSESPEGRGEVADRDLTVSIQPLEKNGFSVNWTTVIHTADGQKKKSAPSIDFYPSSRPGLFVSAMKTDVFGHTVPYDPIAKDGNPYVWAGLDDTTLTVSALYILDGGGYEVQVYKRSLNESGLSLEFERIKDGEPMTRISAQLNPVPR</sequence>
<keyword evidence="3" id="KW-1185">Reference proteome</keyword>
<evidence type="ECO:0000256" key="1">
    <source>
        <dbReference type="SAM" id="SignalP"/>
    </source>
</evidence>
<protein>
    <recommendedName>
        <fullName evidence="4">Lipoprotein</fullName>
    </recommendedName>
</protein>
<reference evidence="2 3" key="1">
    <citation type="submission" date="2016-12" db="EMBL/GenBank/DDBJ databases">
        <authorList>
            <person name="Song W.-J."/>
            <person name="Kurnit D.M."/>
        </authorList>
    </citation>
    <scope>NUCLEOTIDE SEQUENCE [LARGE SCALE GENOMIC DNA]</scope>
    <source>
        <strain evidence="2 3">IMCC3135</strain>
    </source>
</reference>
<proteinExistence type="predicted"/>
<dbReference type="EMBL" id="CP018632">
    <property type="protein sequence ID" value="ASJ72628.1"/>
    <property type="molecule type" value="Genomic_DNA"/>
</dbReference>
<keyword evidence="1" id="KW-0732">Signal</keyword>
<name>A0A2Z2NSB4_9GAMM</name>
<evidence type="ECO:0000313" key="3">
    <source>
        <dbReference type="Proteomes" id="UP000250079"/>
    </source>
</evidence>
<feature type="signal peptide" evidence="1">
    <location>
        <begin position="1"/>
        <end position="19"/>
    </location>
</feature>
<dbReference type="AlphaFoldDB" id="A0A2Z2NSB4"/>
<dbReference type="Proteomes" id="UP000250079">
    <property type="component" value="Chromosome"/>
</dbReference>
<evidence type="ECO:0000313" key="2">
    <source>
        <dbReference type="EMBL" id="ASJ72628.1"/>
    </source>
</evidence>
<feature type="chain" id="PRO_5016417408" description="Lipoprotein" evidence="1">
    <location>
        <begin position="20"/>
        <end position="190"/>
    </location>
</feature>
<gene>
    <name evidence="2" type="ORF">IMCC3135_12700</name>
</gene>
<dbReference type="KEGG" id="gai:IMCC3135_12700"/>
<evidence type="ECO:0008006" key="4">
    <source>
        <dbReference type="Google" id="ProtNLM"/>
    </source>
</evidence>
<accession>A0A2Z2NSB4</accession>
<dbReference type="PROSITE" id="PS51257">
    <property type="entry name" value="PROKAR_LIPOPROTEIN"/>
    <property type="match status" value="1"/>
</dbReference>
<organism evidence="2 3">
    <name type="scientific">Granulosicoccus antarcticus IMCC3135</name>
    <dbReference type="NCBI Taxonomy" id="1192854"/>
    <lineage>
        <taxon>Bacteria</taxon>
        <taxon>Pseudomonadati</taxon>
        <taxon>Pseudomonadota</taxon>
        <taxon>Gammaproteobacteria</taxon>
        <taxon>Chromatiales</taxon>
        <taxon>Granulosicoccaceae</taxon>
        <taxon>Granulosicoccus</taxon>
    </lineage>
</organism>